<evidence type="ECO:0000313" key="1">
    <source>
        <dbReference type="EMBL" id="RZC44791.1"/>
    </source>
</evidence>
<organism evidence="1 2">
    <name type="scientific">Papaver somniferum</name>
    <name type="common">Opium poppy</name>
    <dbReference type="NCBI Taxonomy" id="3469"/>
    <lineage>
        <taxon>Eukaryota</taxon>
        <taxon>Viridiplantae</taxon>
        <taxon>Streptophyta</taxon>
        <taxon>Embryophyta</taxon>
        <taxon>Tracheophyta</taxon>
        <taxon>Spermatophyta</taxon>
        <taxon>Magnoliopsida</taxon>
        <taxon>Ranunculales</taxon>
        <taxon>Papaveraceae</taxon>
        <taxon>Papaveroideae</taxon>
        <taxon>Papaver</taxon>
    </lineage>
</organism>
<reference evidence="1 2" key="1">
    <citation type="journal article" date="2018" name="Science">
        <title>The opium poppy genome and morphinan production.</title>
        <authorList>
            <person name="Guo L."/>
            <person name="Winzer T."/>
            <person name="Yang X."/>
            <person name="Li Y."/>
            <person name="Ning Z."/>
            <person name="He Z."/>
            <person name="Teodor R."/>
            <person name="Lu Y."/>
            <person name="Bowser T.A."/>
            <person name="Graham I.A."/>
            <person name="Ye K."/>
        </authorList>
    </citation>
    <scope>NUCLEOTIDE SEQUENCE [LARGE SCALE GENOMIC DNA]</scope>
    <source>
        <strain evidence="2">cv. HN1</strain>
        <tissue evidence="1">Leaves</tissue>
    </source>
</reference>
<dbReference type="Proteomes" id="UP000316621">
    <property type="component" value="Chromosome 1"/>
</dbReference>
<accession>A0A4Y7IAX1</accession>
<name>A0A4Y7IAX1_PAPSO</name>
<proteinExistence type="predicted"/>
<gene>
    <name evidence="1" type="ORF">C5167_037747</name>
</gene>
<evidence type="ECO:0000313" key="2">
    <source>
        <dbReference type="Proteomes" id="UP000316621"/>
    </source>
</evidence>
<dbReference type="Gramene" id="RZC44791">
    <property type="protein sequence ID" value="RZC44791"/>
    <property type="gene ID" value="C5167_037747"/>
</dbReference>
<dbReference type="AlphaFoldDB" id="A0A4Y7IAX1"/>
<sequence>MGILLLSSRKICTKVVVDHGNPQSKQESLRPLSGKAENVIPKKFPRKAPVDDWSSLVGNGLTPGIIPRSTPF</sequence>
<feature type="non-terminal residue" evidence="1">
    <location>
        <position position="72"/>
    </location>
</feature>
<protein>
    <submittedName>
        <fullName evidence="1">Uncharacterized protein</fullName>
    </submittedName>
</protein>
<dbReference type="EMBL" id="CM010715">
    <property type="protein sequence ID" value="RZC44791.1"/>
    <property type="molecule type" value="Genomic_DNA"/>
</dbReference>
<keyword evidence="2" id="KW-1185">Reference proteome</keyword>